<dbReference type="Proteomes" id="UP000253919">
    <property type="component" value="Unassembled WGS sequence"/>
</dbReference>
<dbReference type="AlphaFoldDB" id="A0A369QE43"/>
<comment type="caution">
    <text evidence="2">The sequence shown here is derived from an EMBL/GenBank/DDBJ whole genome shotgun (WGS) entry which is preliminary data.</text>
</comment>
<keyword evidence="1" id="KW-1133">Transmembrane helix</keyword>
<evidence type="ECO:0000313" key="2">
    <source>
        <dbReference type="EMBL" id="RDC62692.1"/>
    </source>
</evidence>
<dbReference type="RefSeq" id="WP_115372105.1">
    <property type="nucleotide sequence ID" value="NZ_QASA01000001.1"/>
</dbReference>
<dbReference type="OrthoDB" id="129082at2"/>
<dbReference type="EMBL" id="QASA01000001">
    <property type="protein sequence ID" value="RDC62692.1"/>
    <property type="molecule type" value="Genomic_DNA"/>
</dbReference>
<accession>A0A369QE43</accession>
<reference evidence="2 3" key="1">
    <citation type="submission" date="2018-04" db="EMBL/GenBank/DDBJ databases">
        <title>Adhaeribacter sp. HMF7616 genome sequencing and assembly.</title>
        <authorList>
            <person name="Kang H."/>
            <person name="Kang J."/>
            <person name="Cha I."/>
            <person name="Kim H."/>
            <person name="Joh K."/>
        </authorList>
    </citation>
    <scope>NUCLEOTIDE SEQUENCE [LARGE SCALE GENOMIC DNA]</scope>
    <source>
        <strain evidence="2 3">HMF7616</strain>
    </source>
</reference>
<keyword evidence="1" id="KW-0472">Membrane</keyword>
<proteinExistence type="predicted"/>
<gene>
    <name evidence="2" type="ORF">AHMF7616_01286</name>
</gene>
<keyword evidence="1" id="KW-0812">Transmembrane</keyword>
<sequence length="128" mass="14203">MNNKPIGPTAHGLIDYGFVTLQTLAPSLFNFKGSAKTLCYAFAGTQGILNIFTNHPVAVKRLVPFKVHGQIETPFLPALIALPLLTGALKQRYAQAYFFTFFGVALANYLLTDYQYYEKRKIAGNIPE</sequence>
<feature type="transmembrane region" description="Helical" evidence="1">
    <location>
        <begin position="93"/>
        <end position="111"/>
    </location>
</feature>
<keyword evidence="3" id="KW-1185">Reference proteome</keyword>
<organism evidence="2 3">
    <name type="scientific">Adhaeribacter pallidiroseus</name>
    <dbReference type="NCBI Taxonomy" id="2072847"/>
    <lineage>
        <taxon>Bacteria</taxon>
        <taxon>Pseudomonadati</taxon>
        <taxon>Bacteroidota</taxon>
        <taxon>Cytophagia</taxon>
        <taxon>Cytophagales</taxon>
        <taxon>Hymenobacteraceae</taxon>
        <taxon>Adhaeribacter</taxon>
    </lineage>
</organism>
<protein>
    <submittedName>
        <fullName evidence="2">Uncharacterized protein</fullName>
    </submittedName>
</protein>
<name>A0A369QE43_9BACT</name>
<evidence type="ECO:0000313" key="3">
    <source>
        <dbReference type="Proteomes" id="UP000253919"/>
    </source>
</evidence>
<evidence type="ECO:0000256" key="1">
    <source>
        <dbReference type="SAM" id="Phobius"/>
    </source>
</evidence>